<reference evidence="1" key="1">
    <citation type="submission" date="2016-03" db="EMBL/GenBank/DDBJ databases">
        <title>Mechanisms controlling the formation of the plant cell surface in tip-growing cells are functionally conserved among land plants.</title>
        <authorList>
            <person name="Honkanen S."/>
            <person name="Jones V.A."/>
            <person name="Morieri G."/>
            <person name="Champion C."/>
            <person name="Hetherington A.J."/>
            <person name="Kelly S."/>
            <person name="Saint-Marcoux D."/>
            <person name="Proust H."/>
            <person name="Prescott H."/>
            <person name="Dolan L."/>
        </authorList>
    </citation>
    <scope>NUCLEOTIDE SEQUENCE [LARGE SCALE GENOMIC DNA]</scope>
    <source>
        <tissue evidence="1">Whole gametophyte</tissue>
    </source>
</reference>
<comment type="caution">
    <text evidence="1">The sequence shown here is derived from an EMBL/GenBank/DDBJ whole genome shotgun (WGS) entry which is preliminary data.</text>
</comment>
<accession>A0A176WAY6</accession>
<keyword evidence="2" id="KW-1185">Reference proteome</keyword>
<sequence>MDKNRNEGEDLRSNPMMWTIEHWTSVLGPCADRDGDFMFEKDNVKITRAEEFTFAPLFKNVRSETNGWKTADYKDPMSGNLAVRTRARPKKKANRGVVVPKSSDISVEKTIAATVAIAKDKIDEPTLQVMEGGPSAISVEVPKDVAVEPSDERKETMSSSFPSKELTQFVRSEDIPQPKTSEELAKELTLNETILEQIVAQVGGTVGNIVDILEPPPPEEVVRPKVATKTLEERSQAMEIAFPDFLQDSVVSSLKYLNTKREKHTVRRESGSYVELIKNRMKLKRAVAVKREWGTATAMAKKRAASLLVITLSLFY</sequence>
<organism evidence="1 2">
    <name type="scientific">Marchantia polymorpha subsp. ruderalis</name>
    <dbReference type="NCBI Taxonomy" id="1480154"/>
    <lineage>
        <taxon>Eukaryota</taxon>
        <taxon>Viridiplantae</taxon>
        <taxon>Streptophyta</taxon>
        <taxon>Embryophyta</taxon>
        <taxon>Marchantiophyta</taxon>
        <taxon>Marchantiopsida</taxon>
        <taxon>Marchantiidae</taxon>
        <taxon>Marchantiales</taxon>
        <taxon>Marchantiaceae</taxon>
        <taxon>Marchantia</taxon>
    </lineage>
</organism>
<dbReference type="Proteomes" id="UP000077202">
    <property type="component" value="Unassembled WGS sequence"/>
</dbReference>
<dbReference type="AlphaFoldDB" id="A0A176WAY6"/>
<proteinExistence type="predicted"/>
<dbReference type="EMBL" id="LVLJ01001344">
    <property type="protein sequence ID" value="OAE30297.1"/>
    <property type="molecule type" value="Genomic_DNA"/>
</dbReference>
<name>A0A176WAY6_MARPO</name>
<evidence type="ECO:0000313" key="2">
    <source>
        <dbReference type="Proteomes" id="UP000077202"/>
    </source>
</evidence>
<gene>
    <name evidence="1" type="ORF">AXG93_3964s1100</name>
</gene>
<evidence type="ECO:0000313" key="1">
    <source>
        <dbReference type="EMBL" id="OAE30297.1"/>
    </source>
</evidence>
<protein>
    <submittedName>
        <fullName evidence="1">Uncharacterized protein</fullName>
    </submittedName>
</protein>